<evidence type="ECO:0000313" key="3">
    <source>
        <dbReference type="Proteomes" id="UP000653797"/>
    </source>
</evidence>
<reference evidence="2" key="1">
    <citation type="submission" date="2020-09" db="EMBL/GenBank/DDBJ databases">
        <authorList>
            <person name="Kim M.K."/>
        </authorList>
    </citation>
    <scope>NUCLEOTIDE SEQUENCE</scope>
    <source>
        <strain evidence="2">BT704</strain>
    </source>
</reference>
<dbReference type="EMBL" id="JACXAA010000032">
    <property type="protein sequence ID" value="MBD2757790.1"/>
    <property type="molecule type" value="Genomic_DNA"/>
</dbReference>
<dbReference type="Pfam" id="PF21814">
    <property type="entry name" value="DUF6883"/>
    <property type="match status" value="1"/>
</dbReference>
<protein>
    <recommendedName>
        <fullName evidence="1">DUF6883 domain-containing protein</fullName>
    </recommendedName>
</protein>
<proteinExistence type="predicted"/>
<feature type="domain" description="DUF6883" evidence="1">
    <location>
        <begin position="3"/>
        <end position="109"/>
    </location>
</feature>
<dbReference type="InterPro" id="IPR049250">
    <property type="entry name" value="DUF6883"/>
</dbReference>
<name>A0A927B8Q3_9BACT</name>
<evidence type="ECO:0000259" key="1">
    <source>
        <dbReference type="Pfam" id="PF21814"/>
    </source>
</evidence>
<accession>A0A927B8Q3</accession>
<comment type="caution">
    <text evidence="2">The sequence shown here is derived from an EMBL/GenBank/DDBJ whole genome shotgun (WGS) entry which is preliminary data.</text>
</comment>
<keyword evidence="3" id="KW-1185">Reference proteome</keyword>
<dbReference type="Proteomes" id="UP000653797">
    <property type="component" value="Unassembled WGS sequence"/>
</dbReference>
<gene>
    <name evidence="2" type="ORF">IC230_33315</name>
</gene>
<organism evidence="2 3">
    <name type="scientific">Spirosoma validum</name>
    <dbReference type="NCBI Taxonomy" id="2771355"/>
    <lineage>
        <taxon>Bacteria</taxon>
        <taxon>Pseudomonadati</taxon>
        <taxon>Bacteroidota</taxon>
        <taxon>Cytophagia</taxon>
        <taxon>Cytophagales</taxon>
        <taxon>Cytophagaceae</taxon>
        <taxon>Spirosoma</taxon>
    </lineage>
</organism>
<dbReference type="RefSeq" id="WP_191043413.1">
    <property type="nucleotide sequence ID" value="NZ_JACXAA010000032.1"/>
</dbReference>
<sequence length="110" mass="12488">MLLPNADQAIIDDQKITDYVLNPEHEEGKHKAFVFKSVLGITASEANEMKAQILLELFRNPAHTGREDKHGKRYSVKFDWTRSGRTATVLTSWIIRTGESAPRLTSCYII</sequence>
<dbReference type="AlphaFoldDB" id="A0A927B8Q3"/>
<evidence type="ECO:0000313" key="2">
    <source>
        <dbReference type="EMBL" id="MBD2757790.1"/>
    </source>
</evidence>